<dbReference type="KEGG" id="kak:Kalk_03220"/>
<evidence type="ECO:0000313" key="3">
    <source>
        <dbReference type="Proteomes" id="UP000235116"/>
    </source>
</evidence>
<protein>
    <recommendedName>
        <fullName evidence="1">DUF58 domain-containing protein</fullName>
    </recommendedName>
</protein>
<organism evidence="2 3">
    <name type="scientific">Ketobacter alkanivorans</name>
    <dbReference type="NCBI Taxonomy" id="1917421"/>
    <lineage>
        <taxon>Bacteria</taxon>
        <taxon>Pseudomonadati</taxon>
        <taxon>Pseudomonadota</taxon>
        <taxon>Gammaproteobacteria</taxon>
        <taxon>Pseudomonadales</taxon>
        <taxon>Ketobacteraceae</taxon>
        <taxon>Ketobacter</taxon>
    </lineage>
</organism>
<dbReference type="AlphaFoldDB" id="A0A2K9LGT8"/>
<dbReference type="Pfam" id="PF01882">
    <property type="entry name" value="DUF58"/>
    <property type="match status" value="1"/>
</dbReference>
<dbReference type="PANTHER" id="PTHR33608:SF12">
    <property type="entry name" value="DUF58 DOMAIN-CONTAINING PROTEIN"/>
    <property type="match status" value="1"/>
</dbReference>
<proteinExistence type="predicted"/>
<dbReference type="InterPro" id="IPR002881">
    <property type="entry name" value="DUF58"/>
</dbReference>
<accession>A0A2K9LGT8</accession>
<name>A0A2K9LGT8_9GAMM</name>
<reference evidence="3" key="1">
    <citation type="submission" date="2017-08" db="EMBL/GenBank/DDBJ databases">
        <title>Direct submision.</title>
        <authorList>
            <person name="Kim S.-J."/>
            <person name="Rhee S.-K."/>
        </authorList>
    </citation>
    <scope>NUCLEOTIDE SEQUENCE [LARGE SCALE GENOMIC DNA]</scope>
    <source>
        <strain evidence="3">GI5</strain>
    </source>
</reference>
<sequence length="304" mass="34386">MDELVALKGAGLELDLRGKKKAMAAMAGMHRSSFRGRGIDFDEVRIYQPGDDVRNIDWRVTARTGRTHTKLFREERERPVYLVVDQRQPMFFGSQNAFKSVVAARVAASFAWATRSHGDRIGGFLFTDNDVQEVRPKEGKRGIQNFFRMLVQYNQSLDGKSKPHRSSRQSFINALQGLNHVVRPGSLVVIISDFLDYDDITHQHMSLLCGHNDVIAIQIFDPMEKHLPAAGVYGFTDGQRNVRLNTAPHKLRKDYALRFVERQITLKDQLTRVSVPLIEISTADSVTERLRATLGLRAAPGVRT</sequence>
<keyword evidence="3" id="KW-1185">Reference proteome</keyword>
<feature type="domain" description="DUF58" evidence="1">
    <location>
        <begin position="43"/>
        <end position="258"/>
    </location>
</feature>
<gene>
    <name evidence="2" type="ORF">Kalk_03220</name>
</gene>
<dbReference type="EMBL" id="CP022684">
    <property type="protein sequence ID" value="AUM11492.1"/>
    <property type="molecule type" value="Genomic_DNA"/>
</dbReference>
<dbReference type="Proteomes" id="UP000235116">
    <property type="component" value="Chromosome"/>
</dbReference>
<evidence type="ECO:0000259" key="1">
    <source>
        <dbReference type="Pfam" id="PF01882"/>
    </source>
</evidence>
<evidence type="ECO:0000313" key="2">
    <source>
        <dbReference type="EMBL" id="AUM11492.1"/>
    </source>
</evidence>
<dbReference type="PANTHER" id="PTHR33608">
    <property type="entry name" value="BLL2464 PROTEIN"/>
    <property type="match status" value="1"/>
</dbReference>